<proteinExistence type="inferred from homology"/>
<dbReference type="InterPro" id="IPR011990">
    <property type="entry name" value="TPR-like_helical_dom_sf"/>
</dbReference>
<evidence type="ECO:0000256" key="3">
    <source>
        <dbReference type="PROSITE-ProRule" id="PRU00708"/>
    </source>
</evidence>
<evidence type="ECO:0000313" key="6">
    <source>
        <dbReference type="Proteomes" id="UP000823775"/>
    </source>
</evidence>
<dbReference type="PROSITE" id="PS51375">
    <property type="entry name" value="PPR"/>
    <property type="match status" value="4"/>
</dbReference>
<organism evidence="5 6">
    <name type="scientific">Datura stramonium</name>
    <name type="common">Jimsonweed</name>
    <name type="synonym">Common thornapple</name>
    <dbReference type="NCBI Taxonomy" id="4076"/>
    <lineage>
        <taxon>Eukaryota</taxon>
        <taxon>Viridiplantae</taxon>
        <taxon>Streptophyta</taxon>
        <taxon>Embryophyta</taxon>
        <taxon>Tracheophyta</taxon>
        <taxon>Spermatophyta</taxon>
        <taxon>Magnoliopsida</taxon>
        <taxon>eudicotyledons</taxon>
        <taxon>Gunneridae</taxon>
        <taxon>Pentapetalae</taxon>
        <taxon>asterids</taxon>
        <taxon>lamiids</taxon>
        <taxon>Solanales</taxon>
        <taxon>Solanaceae</taxon>
        <taxon>Solanoideae</taxon>
        <taxon>Datureae</taxon>
        <taxon>Datura</taxon>
    </lineage>
</organism>
<comment type="caution">
    <text evidence="5">The sequence shown here is derived from an EMBL/GenBank/DDBJ whole genome shotgun (WGS) entry which is preliminary data.</text>
</comment>
<evidence type="ECO:0000256" key="1">
    <source>
        <dbReference type="ARBA" id="ARBA00007626"/>
    </source>
</evidence>
<dbReference type="InterPro" id="IPR002885">
    <property type="entry name" value="PPR_rpt"/>
</dbReference>
<dbReference type="Pfam" id="PF13041">
    <property type="entry name" value="PPR_2"/>
    <property type="match status" value="2"/>
</dbReference>
<name>A0ABS8TAZ2_DATST</name>
<feature type="repeat" description="PPR" evidence="3">
    <location>
        <begin position="157"/>
        <end position="191"/>
    </location>
</feature>
<gene>
    <name evidence="5" type="ORF">HAX54_006960</name>
</gene>
<accession>A0ABS8TAZ2</accession>
<dbReference type="Proteomes" id="UP000823775">
    <property type="component" value="Unassembled WGS sequence"/>
</dbReference>
<protein>
    <recommendedName>
        <fullName evidence="7">Pentatricopeptide repeat-containing protein</fullName>
    </recommendedName>
</protein>
<reference evidence="5 6" key="1">
    <citation type="journal article" date="2021" name="BMC Genomics">
        <title>Datura genome reveals duplications of psychoactive alkaloid biosynthetic genes and high mutation rate following tissue culture.</title>
        <authorList>
            <person name="Rajewski A."/>
            <person name="Carter-House D."/>
            <person name="Stajich J."/>
            <person name="Litt A."/>
        </authorList>
    </citation>
    <scope>NUCLEOTIDE SEQUENCE [LARGE SCALE GENOMIC DNA]</scope>
    <source>
        <strain evidence="5">AR-01</strain>
    </source>
</reference>
<keyword evidence="6" id="KW-1185">Reference proteome</keyword>
<dbReference type="EMBL" id="JACEIK010001359">
    <property type="protein sequence ID" value="MCD7468596.1"/>
    <property type="molecule type" value="Genomic_DNA"/>
</dbReference>
<evidence type="ECO:0008006" key="7">
    <source>
        <dbReference type="Google" id="ProtNLM"/>
    </source>
</evidence>
<dbReference type="Gene3D" id="1.25.40.10">
    <property type="entry name" value="Tetratricopeptide repeat domain"/>
    <property type="match status" value="3"/>
</dbReference>
<feature type="repeat" description="PPR" evidence="3">
    <location>
        <begin position="192"/>
        <end position="226"/>
    </location>
</feature>
<dbReference type="PANTHER" id="PTHR47941">
    <property type="entry name" value="PENTATRICOPEPTIDE REPEAT-CONTAINING PROTEIN 3, MITOCHONDRIAL"/>
    <property type="match status" value="1"/>
</dbReference>
<dbReference type="NCBIfam" id="TIGR00756">
    <property type="entry name" value="PPR"/>
    <property type="match status" value="3"/>
</dbReference>
<feature type="repeat" description="PPR" evidence="3">
    <location>
        <begin position="227"/>
        <end position="261"/>
    </location>
</feature>
<sequence length="513" mass="58917">MQNSDEINLVTYKDWLSPNEVIKIFQNLKHPNSALSVLNQISKRKDYGPNEAIYSVVVKNLAMAKNFDAIEILMEKIKLERKCRLSDEFFYNVIKIYGHLAGRINRAIETLFDMPNYKCWPSVKTFNFVLNLLVNTKQFDVVHKVYLRASELGVEIDACCLNIIIKGLCRCGELDAAFKVFDEFPKQNCQPNVRTFSTIMHALCERGRVNEALVLFERMEKEDVEPDAIVFNTLISGLRKQRRVDEGIEMFKKVMLKGCDPNPGTYQEVLYALLDAKRFIEAKDFMAVMIDKRVNPSFESYKLIIHGLCDAKLLVDLDWVLSQMVRYGFVPRKGATTSFIEARVQSCRFRKGVAEDLAHKTGRRRQTMARTRLRTCAHALVPRSCATFAIVIKASGNDRRMALRRHACTQLMTHTRPDGMRASTGTGAASQQRTGMRIWPRQCEGRARVPWKWADSSLSLGNGQKLPAAINEVIAVPKRGQKERKYREKIRVRQLDKLSRVRQRSRPGHPRRV</sequence>
<evidence type="ECO:0000313" key="5">
    <source>
        <dbReference type="EMBL" id="MCD7468596.1"/>
    </source>
</evidence>
<feature type="repeat" description="PPR" evidence="3">
    <location>
        <begin position="297"/>
        <end position="331"/>
    </location>
</feature>
<feature type="region of interest" description="Disordered" evidence="4">
    <location>
        <begin position="416"/>
        <end position="435"/>
    </location>
</feature>
<keyword evidence="2" id="KW-0677">Repeat</keyword>
<evidence type="ECO:0000256" key="4">
    <source>
        <dbReference type="SAM" id="MobiDB-lite"/>
    </source>
</evidence>
<comment type="similarity">
    <text evidence="1">Belongs to the PPR family. P subfamily.</text>
</comment>
<feature type="compositionally biased region" description="Polar residues" evidence="4">
    <location>
        <begin position="423"/>
        <end position="434"/>
    </location>
</feature>
<evidence type="ECO:0000256" key="2">
    <source>
        <dbReference type="ARBA" id="ARBA00022737"/>
    </source>
</evidence>